<name>A0A1M7DRV9_XYLRU</name>
<evidence type="ECO:0000313" key="2">
    <source>
        <dbReference type="Proteomes" id="UP000184280"/>
    </source>
</evidence>
<gene>
    <name evidence="1" type="ORF">SAMN04488494_0827</name>
</gene>
<sequence>MMKNYKIPFFSIALLLVGCQADEPQSTQQQAGTLSFTTSVQQFEGEPATRTNLEGDAFEAGDKIKLKIVCPFSPNTEYGESTYSGSFDGFWLLKWNSQWEVLTSTDTEKYDINGDYSPSNAPDLFERYLAQPTPYVFTVQTWTEEQIFMAGKSHPTRVEQYSNVFHANQSKAANYKASDLMWAQTILQTGSYNVHLSFKHVMAALMINVEGIATTDNALLTVEGMPDIDQAEVIVGDYYAGASKVNVANDYYDYSYRAKSSCEVGDNGKVLGIAVINDATQKVSCKGFKDIAQSATYTAYRVPGTNTFRLIVPPCSLDTNAIIWLRTGDKLDQRYCLSLSQTDFAAGTLYTLNMKIN</sequence>
<accession>A0A1M7DRV9</accession>
<dbReference type="CDD" id="cd13120">
    <property type="entry name" value="BF2867_like_N"/>
    <property type="match status" value="1"/>
</dbReference>
<organism evidence="1 2">
    <name type="scientific">Xylanibacter ruminicola</name>
    <name type="common">Prevotella ruminicola</name>
    <dbReference type="NCBI Taxonomy" id="839"/>
    <lineage>
        <taxon>Bacteria</taxon>
        <taxon>Pseudomonadati</taxon>
        <taxon>Bacteroidota</taxon>
        <taxon>Bacteroidia</taxon>
        <taxon>Bacteroidales</taxon>
        <taxon>Prevotellaceae</taxon>
        <taxon>Xylanibacter</taxon>
    </lineage>
</organism>
<dbReference type="EMBL" id="FRCJ01000001">
    <property type="protein sequence ID" value="SHL82225.1"/>
    <property type="molecule type" value="Genomic_DNA"/>
</dbReference>
<proteinExistence type="predicted"/>
<dbReference type="AlphaFoldDB" id="A0A1M7DRV9"/>
<dbReference type="InterPro" id="IPR042278">
    <property type="entry name" value="Mfa-like_1_N"/>
</dbReference>
<protein>
    <submittedName>
        <fullName evidence="1">Fimbrillin-like</fullName>
    </submittedName>
</protein>
<evidence type="ECO:0000313" key="1">
    <source>
        <dbReference type="EMBL" id="SHL82225.1"/>
    </source>
</evidence>
<dbReference type="Pfam" id="PF13149">
    <property type="entry name" value="Mfa_like_1"/>
    <property type="match status" value="1"/>
</dbReference>
<dbReference type="InterPro" id="IPR025049">
    <property type="entry name" value="Mfa-like_1"/>
</dbReference>
<dbReference type="Proteomes" id="UP000184280">
    <property type="component" value="Unassembled WGS sequence"/>
</dbReference>
<dbReference type="Gene3D" id="2.60.40.2620">
    <property type="entry name" value="Fimbrillin-like"/>
    <property type="match status" value="1"/>
</dbReference>
<dbReference type="PROSITE" id="PS51257">
    <property type="entry name" value="PROKAR_LIPOPROTEIN"/>
    <property type="match status" value="1"/>
</dbReference>
<reference evidence="1 2" key="1">
    <citation type="submission" date="2016-11" db="EMBL/GenBank/DDBJ databases">
        <authorList>
            <person name="Jaros S."/>
            <person name="Januszkiewicz K."/>
            <person name="Wedrychowicz H."/>
        </authorList>
    </citation>
    <scope>NUCLEOTIDE SEQUENCE [LARGE SCALE GENOMIC DNA]</scope>
    <source>
        <strain evidence="1 2">BPI-34</strain>
    </source>
</reference>